<keyword evidence="2" id="KW-1185">Reference proteome</keyword>
<protein>
    <submittedName>
        <fullName evidence="1">Uncharacterized protein</fullName>
    </submittedName>
</protein>
<sequence>MEASASAKLFGKEISSVDIRGEGVGGSVSRRIVLVTDGAWLSRSLLGAFAWVAIDQNGVCMHSQAKQIRAHSAAMVEILAGVKALEWASMQGVSEVVIQTDCLEFVRCARSPEFAHPLLQPLLYDFISLCSKVLLVRVIKVCRNVVKKAHSLAKGALCSY</sequence>
<evidence type="ECO:0000313" key="2">
    <source>
        <dbReference type="Proteomes" id="UP000828048"/>
    </source>
</evidence>
<gene>
    <name evidence="1" type="ORF">Vadar_007215</name>
</gene>
<proteinExistence type="predicted"/>
<reference evidence="1 2" key="1">
    <citation type="journal article" date="2021" name="Hortic Res">
        <title>High-quality reference genome and annotation aids understanding of berry development for evergreen blueberry (Vaccinium darrowii).</title>
        <authorList>
            <person name="Yu J."/>
            <person name="Hulse-Kemp A.M."/>
            <person name="Babiker E."/>
            <person name="Staton M."/>
        </authorList>
    </citation>
    <scope>NUCLEOTIDE SEQUENCE [LARGE SCALE GENOMIC DNA]</scope>
    <source>
        <strain evidence="2">cv. NJ 8807/NJ 8810</strain>
        <tissue evidence="1">Young leaf</tissue>
    </source>
</reference>
<organism evidence="1 2">
    <name type="scientific">Vaccinium darrowii</name>
    <dbReference type="NCBI Taxonomy" id="229202"/>
    <lineage>
        <taxon>Eukaryota</taxon>
        <taxon>Viridiplantae</taxon>
        <taxon>Streptophyta</taxon>
        <taxon>Embryophyta</taxon>
        <taxon>Tracheophyta</taxon>
        <taxon>Spermatophyta</taxon>
        <taxon>Magnoliopsida</taxon>
        <taxon>eudicotyledons</taxon>
        <taxon>Gunneridae</taxon>
        <taxon>Pentapetalae</taxon>
        <taxon>asterids</taxon>
        <taxon>Ericales</taxon>
        <taxon>Ericaceae</taxon>
        <taxon>Vaccinioideae</taxon>
        <taxon>Vaccinieae</taxon>
        <taxon>Vaccinium</taxon>
    </lineage>
</organism>
<comment type="caution">
    <text evidence="1">The sequence shown here is derived from an EMBL/GenBank/DDBJ whole genome shotgun (WGS) entry which is preliminary data.</text>
</comment>
<dbReference type="Proteomes" id="UP000828048">
    <property type="component" value="Chromosome 3"/>
</dbReference>
<evidence type="ECO:0000313" key="1">
    <source>
        <dbReference type="EMBL" id="KAH7856948.1"/>
    </source>
</evidence>
<dbReference type="EMBL" id="CM037153">
    <property type="protein sequence ID" value="KAH7856948.1"/>
    <property type="molecule type" value="Genomic_DNA"/>
</dbReference>
<name>A0ACB7YUH9_9ERIC</name>
<accession>A0ACB7YUH9</accession>